<dbReference type="InterPro" id="IPR050266">
    <property type="entry name" value="AB_hydrolase_sf"/>
</dbReference>
<dbReference type="Proteomes" id="UP000468638">
    <property type="component" value="Unassembled WGS sequence"/>
</dbReference>
<evidence type="ECO:0000259" key="1">
    <source>
        <dbReference type="Pfam" id="PF12697"/>
    </source>
</evidence>
<dbReference type="GO" id="GO:0016020">
    <property type="term" value="C:membrane"/>
    <property type="evidence" value="ECO:0007669"/>
    <property type="project" value="TreeGrafter"/>
</dbReference>
<keyword evidence="2" id="KW-0378">Hydrolase</keyword>
<dbReference type="GO" id="GO:0016787">
    <property type="term" value="F:hydrolase activity"/>
    <property type="evidence" value="ECO:0007669"/>
    <property type="project" value="UniProtKB-KW"/>
</dbReference>
<protein>
    <submittedName>
        <fullName evidence="2">Alpha/beta fold hydrolase</fullName>
    </submittedName>
</protein>
<accession>A0A6I4ZXX8</accession>
<proteinExistence type="predicted"/>
<dbReference type="RefSeq" id="WP_160909194.1">
    <property type="nucleotide sequence ID" value="NZ_WMEQ01000002.1"/>
</dbReference>
<comment type="caution">
    <text evidence="2">The sequence shown here is derived from an EMBL/GenBank/DDBJ whole genome shotgun (WGS) entry which is preliminary data.</text>
</comment>
<dbReference type="InterPro" id="IPR029058">
    <property type="entry name" value="AB_hydrolase_fold"/>
</dbReference>
<reference evidence="2 3" key="1">
    <citation type="submission" date="2019-11" db="EMBL/GenBank/DDBJ databases">
        <title>Genome sequences of 17 halophilic strains isolated from different environments.</title>
        <authorList>
            <person name="Furrow R.E."/>
        </authorList>
    </citation>
    <scope>NUCLEOTIDE SEQUENCE [LARGE SCALE GENOMIC DNA]</scope>
    <source>
        <strain evidence="2 3">22514_16_FS</strain>
    </source>
</reference>
<name>A0A6I4ZXX8_9BACI</name>
<dbReference type="InterPro" id="IPR000073">
    <property type="entry name" value="AB_hydrolase_1"/>
</dbReference>
<dbReference type="EMBL" id="WMEQ01000002">
    <property type="protein sequence ID" value="MYL32613.1"/>
    <property type="molecule type" value="Genomic_DNA"/>
</dbReference>
<evidence type="ECO:0000313" key="2">
    <source>
        <dbReference type="EMBL" id="MYL32613.1"/>
    </source>
</evidence>
<evidence type="ECO:0000313" key="3">
    <source>
        <dbReference type="Proteomes" id="UP000468638"/>
    </source>
</evidence>
<dbReference type="OrthoDB" id="6191536at2"/>
<dbReference type="SUPFAM" id="SSF53474">
    <property type="entry name" value="alpha/beta-Hydrolases"/>
    <property type="match status" value="1"/>
</dbReference>
<sequence length="229" mass="26402">MTEKLYMLHGFMGTGDLHFSDQVEYFNQTYNVEAIDLPGHGTNVHHHLSNKEYFEYVVEWFMEYIKTHGSGFIMGLSLGASIAIHTALRQPTLVKGIILTGYSPYISESLEEVMNKQYEYFMNIKEHDREIASYFEETHGNQWFTTLERVLHTMTYHYPSVTEEKIKSLSVPTLLLNGSNEQHEIYATSYMHKYNPEIEVGLLPGAGHTANMDKPSLYNQMVKAFIEAI</sequence>
<dbReference type="Pfam" id="PF12697">
    <property type="entry name" value="Abhydrolase_6"/>
    <property type="match status" value="1"/>
</dbReference>
<gene>
    <name evidence="2" type="ORF">GLW05_03280</name>
</gene>
<organism evidence="2 3">
    <name type="scientific">Pontibacillus yanchengensis</name>
    <dbReference type="NCBI Taxonomy" id="462910"/>
    <lineage>
        <taxon>Bacteria</taxon>
        <taxon>Bacillati</taxon>
        <taxon>Bacillota</taxon>
        <taxon>Bacilli</taxon>
        <taxon>Bacillales</taxon>
        <taxon>Bacillaceae</taxon>
        <taxon>Pontibacillus</taxon>
    </lineage>
</organism>
<dbReference type="AlphaFoldDB" id="A0A6I4ZXX8"/>
<dbReference type="PANTHER" id="PTHR43798">
    <property type="entry name" value="MONOACYLGLYCEROL LIPASE"/>
    <property type="match status" value="1"/>
</dbReference>
<feature type="domain" description="AB hydrolase-1" evidence="1">
    <location>
        <begin position="7"/>
        <end position="216"/>
    </location>
</feature>
<dbReference type="PANTHER" id="PTHR43798:SF33">
    <property type="entry name" value="HYDROLASE, PUTATIVE (AFU_ORTHOLOGUE AFUA_2G14860)-RELATED"/>
    <property type="match status" value="1"/>
</dbReference>
<dbReference type="Gene3D" id="3.40.50.1820">
    <property type="entry name" value="alpha/beta hydrolase"/>
    <property type="match status" value="1"/>
</dbReference>